<dbReference type="SUPFAM" id="SSF47807">
    <property type="entry name" value="5' to 3' exonuclease, C-terminal subdomain"/>
    <property type="match status" value="1"/>
</dbReference>
<feature type="domain" description="5'-3' exonuclease" evidence="12">
    <location>
        <begin position="3"/>
        <end position="264"/>
    </location>
</feature>
<keyword evidence="11" id="KW-0269">Exonuclease</keyword>
<evidence type="ECO:0000256" key="5">
    <source>
        <dbReference type="ARBA" id="ARBA00022763"/>
    </source>
</evidence>
<dbReference type="PANTHER" id="PTHR10133">
    <property type="entry name" value="DNA POLYMERASE I"/>
    <property type="match status" value="1"/>
</dbReference>
<evidence type="ECO:0000256" key="3">
    <source>
        <dbReference type="ARBA" id="ARBA00022695"/>
    </source>
</evidence>
<dbReference type="InterPro" id="IPR019760">
    <property type="entry name" value="DNA-dir_DNA_pol_A_CS"/>
</dbReference>
<sequence>MSEKLVLIDGHSILNRAFYGVPELTNAEGLHTNAVYGFINIMLKILEEEKPDYLTVAFDVKEPTFRHKMYTEYKGTRKPMPTELSEQVPVIQEVLKAMQIPVIMQGGYEADDILGTIATRAEKEGKEVSLVSGDRDLLQLASEHILIRIPKTKRGGTEIENYHTQDVIDRYGITPKQVIDMKGLMGDSADNIPGVPGIGEKTAGKILAAFPSVEEAYEHIEEVEPKRARELLRANKELAMLSKELATIKTDCEIDFSFEDAKYENIFTKEAFEWIKRLELRSLEKRFDPSVISEAVNVEMDVTLLKEKKDLRHFVDTFRKSKQKVFAVGFLGDEWTNTGAVKKKAKKKAAGQLQLVFDQDSMDLSIGQQEEESGYDYPFQAISLSYRKNEEICTAVAFVTEALESQILLEAFCEMEQNAKKIILLNWKNIMHLTTPVEQLSPEKTAPMQQAFDDRDYEKTQLLFTKIFDVSLGGYLLNPMRDSYQVDDIARDYLGKTILSYADCFGKKRIDETMQEEVWQEFLVKEDKDSEIGKKLIPYVANLSYIPLLAQDAIQKELEETGMYGIFEKIEIPTSYYLYQMEREGVHVDKEELSNISKLLESRVLALETDIYDIAGEEFNINSPKQLGVILFEKMKLPFAKKTKTGYSTSADILEKLRKEDPIIDKILEYRQVSKLKSTYADGLVVFIEPDQRIHGKFNQTITATGRISSTDPNLQNIPIRMELGREIRKAFKPKEGCIFLDADYSQIELRVLAHMSGDQELIDAYRHNQDIHRSTASKVFHTPFDQVTDLQRRNAKAVNFGIVYGISSFGLSQDLNVSKKEAQAYIDQYFATYPAVKEFIDSLVATAKEKGYAGTMFGRRRPVPELASNNFMQRSFGERIAMNSPIQGTAADIIKLAMIRVADRLKKEQRKARIVLQVHDELLVEVPEEEVEAVQTILEEEMPRAVELSVPLEVEVLSGKDWKEAH</sequence>
<dbReference type="PROSITE" id="PS00447">
    <property type="entry name" value="DNA_POLYMERASE_A"/>
    <property type="match status" value="1"/>
</dbReference>
<evidence type="ECO:0000259" key="12">
    <source>
        <dbReference type="SMART" id="SM00475"/>
    </source>
</evidence>
<dbReference type="Gene3D" id="3.30.70.370">
    <property type="match status" value="1"/>
</dbReference>
<dbReference type="PRINTS" id="PR00868">
    <property type="entry name" value="DNAPOLI"/>
</dbReference>
<dbReference type="InterPro" id="IPR036397">
    <property type="entry name" value="RNaseH_sf"/>
</dbReference>
<protein>
    <recommendedName>
        <fullName evidence="10 11">DNA polymerase I</fullName>
        <ecNumber evidence="10 11">2.7.7.7</ecNumber>
    </recommendedName>
</protein>
<keyword evidence="2 11" id="KW-0808">Transferase</keyword>
<dbReference type="Gene3D" id="1.20.1060.10">
    <property type="entry name" value="Taq DNA Polymerase, Chain T, domain 4"/>
    <property type="match status" value="1"/>
</dbReference>
<proteinExistence type="inferred from homology"/>
<keyword evidence="15" id="KW-1185">Reference proteome</keyword>
<evidence type="ECO:0000256" key="9">
    <source>
        <dbReference type="ARBA" id="ARBA00049244"/>
    </source>
</evidence>
<organism evidence="14 15">
    <name type="scientific">Jutongia hominis</name>
    <dbReference type="NCBI Taxonomy" id="2763664"/>
    <lineage>
        <taxon>Bacteria</taxon>
        <taxon>Bacillati</taxon>
        <taxon>Bacillota</taxon>
        <taxon>Clostridia</taxon>
        <taxon>Lachnospirales</taxon>
        <taxon>Lachnospiraceae</taxon>
        <taxon>Jutongia</taxon>
    </lineage>
</organism>
<dbReference type="InterPro" id="IPR029060">
    <property type="entry name" value="PIN-like_dom_sf"/>
</dbReference>
<dbReference type="NCBIfam" id="NF004397">
    <property type="entry name" value="PRK05755.1"/>
    <property type="match status" value="1"/>
</dbReference>
<feature type="domain" description="DNA-directed DNA polymerase family A palm" evidence="13">
    <location>
        <begin position="725"/>
        <end position="931"/>
    </location>
</feature>
<dbReference type="NCBIfam" id="TIGR00593">
    <property type="entry name" value="pola"/>
    <property type="match status" value="1"/>
</dbReference>
<keyword evidence="7 11" id="KW-0238">DNA-binding</keyword>
<comment type="subunit">
    <text evidence="11">Single-chain monomer with multiple functions.</text>
</comment>
<dbReference type="CDD" id="cd09898">
    <property type="entry name" value="H3TH_53EXO"/>
    <property type="match status" value="1"/>
</dbReference>
<keyword evidence="8 11" id="KW-0234">DNA repair</keyword>
<dbReference type="GO" id="GO:0003887">
    <property type="term" value="F:DNA-directed DNA polymerase activity"/>
    <property type="evidence" value="ECO:0007669"/>
    <property type="project" value="UniProtKB-EC"/>
</dbReference>
<dbReference type="SUPFAM" id="SSF53098">
    <property type="entry name" value="Ribonuclease H-like"/>
    <property type="match status" value="1"/>
</dbReference>
<dbReference type="InterPro" id="IPR002421">
    <property type="entry name" value="5-3_exonuclease"/>
</dbReference>
<dbReference type="CDD" id="cd09859">
    <property type="entry name" value="PIN_53EXO"/>
    <property type="match status" value="1"/>
</dbReference>
<dbReference type="Pfam" id="PF02739">
    <property type="entry name" value="5_3_exonuc_N"/>
    <property type="match status" value="1"/>
</dbReference>
<dbReference type="Gene3D" id="3.30.420.10">
    <property type="entry name" value="Ribonuclease H-like superfamily/Ribonuclease H"/>
    <property type="match status" value="1"/>
</dbReference>
<dbReference type="Gene3D" id="1.10.150.20">
    <property type="entry name" value="5' to 3' exonuclease, C-terminal subdomain"/>
    <property type="match status" value="2"/>
</dbReference>
<evidence type="ECO:0000256" key="11">
    <source>
        <dbReference type="RuleBase" id="RU004460"/>
    </source>
</evidence>
<dbReference type="EC" id="2.7.7.7" evidence="10 11"/>
<comment type="similarity">
    <text evidence="1 11">Belongs to the DNA polymerase type-A family.</text>
</comment>
<dbReference type="InterPro" id="IPR036279">
    <property type="entry name" value="5-3_exonuclease_C_sf"/>
</dbReference>
<dbReference type="SMART" id="SM00482">
    <property type="entry name" value="POLAc"/>
    <property type="match status" value="1"/>
</dbReference>
<dbReference type="InterPro" id="IPR043502">
    <property type="entry name" value="DNA/RNA_pol_sf"/>
</dbReference>
<keyword evidence="5 11" id="KW-0227">DNA damage</keyword>
<evidence type="ECO:0000256" key="7">
    <source>
        <dbReference type="ARBA" id="ARBA00023125"/>
    </source>
</evidence>
<dbReference type="Proteomes" id="UP000637513">
    <property type="component" value="Unassembled WGS sequence"/>
</dbReference>
<dbReference type="InterPro" id="IPR020045">
    <property type="entry name" value="DNA_polI_H3TH"/>
</dbReference>
<dbReference type="CDD" id="cd08637">
    <property type="entry name" value="DNA_pol_A_pol_I_C"/>
    <property type="match status" value="1"/>
</dbReference>
<dbReference type="InterPro" id="IPR008918">
    <property type="entry name" value="HhH2"/>
</dbReference>
<name>A0ABR7MTN7_9FIRM</name>
<evidence type="ECO:0000256" key="2">
    <source>
        <dbReference type="ARBA" id="ARBA00022679"/>
    </source>
</evidence>
<evidence type="ECO:0000259" key="13">
    <source>
        <dbReference type="SMART" id="SM00482"/>
    </source>
</evidence>
<comment type="catalytic activity">
    <reaction evidence="9 11">
        <text>DNA(n) + a 2'-deoxyribonucleoside 5'-triphosphate = DNA(n+1) + diphosphate</text>
        <dbReference type="Rhea" id="RHEA:22508"/>
        <dbReference type="Rhea" id="RHEA-COMP:17339"/>
        <dbReference type="Rhea" id="RHEA-COMP:17340"/>
        <dbReference type="ChEBI" id="CHEBI:33019"/>
        <dbReference type="ChEBI" id="CHEBI:61560"/>
        <dbReference type="ChEBI" id="CHEBI:173112"/>
        <dbReference type="EC" id="2.7.7.7"/>
    </reaction>
</comment>
<dbReference type="InterPro" id="IPR002298">
    <property type="entry name" value="DNA_polymerase_A"/>
</dbReference>
<accession>A0ABR7MTN7</accession>
<dbReference type="SUPFAM" id="SSF56672">
    <property type="entry name" value="DNA/RNA polymerases"/>
    <property type="match status" value="1"/>
</dbReference>
<evidence type="ECO:0000313" key="14">
    <source>
        <dbReference type="EMBL" id="MBC8557170.1"/>
    </source>
</evidence>
<evidence type="ECO:0000313" key="15">
    <source>
        <dbReference type="Proteomes" id="UP000637513"/>
    </source>
</evidence>
<dbReference type="Pfam" id="PF00476">
    <property type="entry name" value="DNA_pol_A"/>
    <property type="match status" value="1"/>
</dbReference>
<dbReference type="RefSeq" id="WP_249304151.1">
    <property type="nucleotide sequence ID" value="NZ_JACRSW010000027.1"/>
</dbReference>
<dbReference type="SMART" id="SM00279">
    <property type="entry name" value="HhH2"/>
    <property type="match status" value="1"/>
</dbReference>
<dbReference type="PANTHER" id="PTHR10133:SF27">
    <property type="entry name" value="DNA POLYMERASE NU"/>
    <property type="match status" value="1"/>
</dbReference>
<dbReference type="SUPFAM" id="SSF88723">
    <property type="entry name" value="PIN domain-like"/>
    <property type="match status" value="1"/>
</dbReference>
<dbReference type="Pfam" id="PF01367">
    <property type="entry name" value="5_3_exonuc"/>
    <property type="match status" value="1"/>
</dbReference>
<dbReference type="InterPro" id="IPR012337">
    <property type="entry name" value="RNaseH-like_sf"/>
</dbReference>
<evidence type="ECO:0000256" key="6">
    <source>
        <dbReference type="ARBA" id="ARBA00022932"/>
    </source>
</evidence>
<reference evidence="14 15" key="1">
    <citation type="submission" date="2020-08" db="EMBL/GenBank/DDBJ databases">
        <title>Genome public.</title>
        <authorList>
            <person name="Liu C."/>
            <person name="Sun Q."/>
        </authorList>
    </citation>
    <scope>NUCLEOTIDE SEQUENCE [LARGE SCALE GENOMIC DNA]</scope>
    <source>
        <strain evidence="14 15">BX3</strain>
    </source>
</reference>
<dbReference type="InterPro" id="IPR020046">
    <property type="entry name" value="5-3_exonucl_a-hlix_arch_N"/>
</dbReference>
<dbReference type="InterPro" id="IPR001098">
    <property type="entry name" value="DNA-dir_DNA_pol_A_palm_dom"/>
</dbReference>
<keyword evidence="11" id="KW-0540">Nuclease</keyword>
<dbReference type="SMART" id="SM00475">
    <property type="entry name" value="53EXOc"/>
    <property type="match status" value="1"/>
</dbReference>
<evidence type="ECO:0000256" key="4">
    <source>
        <dbReference type="ARBA" id="ARBA00022705"/>
    </source>
</evidence>
<comment type="caution">
    <text evidence="14">The sequence shown here is derived from an EMBL/GenBank/DDBJ whole genome shotgun (WGS) entry which is preliminary data.</text>
</comment>
<keyword evidence="4 11" id="KW-0235">DNA replication</keyword>
<evidence type="ECO:0000256" key="10">
    <source>
        <dbReference type="NCBIfam" id="TIGR00593"/>
    </source>
</evidence>
<dbReference type="EMBL" id="JACRSW010000027">
    <property type="protein sequence ID" value="MBC8557170.1"/>
    <property type="molecule type" value="Genomic_DNA"/>
</dbReference>
<keyword evidence="3 11" id="KW-0548">Nucleotidyltransferase</keyword>
<keyword evidence="6 11" id="KW-0239">DNA-directed DNA polymerase</keyword>
<evidence type="ECO:0000256" key="8">
    <source>
        <dbReference type="ARBA" id="ARBA00023204"/>
    </source>
</evidence>
<gene>
    <name evidence="11 14" type="primary">polA</name>
    <name evidence="14" type="ORF">H8700_05570</name>
</gene>
<evidence type="ECO:0000256" key="1">
    <source>
        <dbReference type="ARBA" id="ARBA00007705"/>
    </source>
</evidence>
<keyword evidence="11" id="KW-0378">Hydrolase</keyword>
<comment type="function">
    <text evidence="11">In addition to polymerase activity, this DNA polymerase exhibits 5'-3' exonuclease activity.</text>
</comment>
<dbReference type="Gene3D" id="3.40.50.1010">
    <property type="entry name" value="5'-nuclease"/>
    <property type="match status" value="1"/>
</dbReference>
<dbReference type="InterPro" id="IPR018320">
    <property type="entry name" value="DNA_polymerase_1"/>
</dbReference>